<dbReference type="InterPro" id="IPR004330">
    <property type="entry name" value="FAR1_DNA_bnd_dom"/>
</dbReference>
<dbReference type="Pfam" id="PF10551">
    <property type="entry name" value="MULE"/>
    <property type="match status" value="1"/>
</dbReference>
<comment type="function">
    <text evidence="6">Putative transcription activator involved in regulating light control of development.</text>
</comment>
<dbReference type="PANTHER" id="PTHR31669">
    <property type="entry name" value="PROTEIN FAR1-RELATED SEQUENCE 10-RELATED"/>
    <property type="match status" value="1"/>
</dbReference>
<dbReference type="SMART" id="SM00575">
    <property type="entry name" value="ZnF_PMZ"/>
    <property type="match status" value="1"/>
</dbReference>
<evidence type="ECO:0000256" key="5">
    <source>
        <dbReference type="PROSITE-ProRule" id="PRU00325"/>
    </source>
</evidence>
<dbReference type="GO" id="GO:0008270">
    <property type="term" value="F:zinc ion binding"/>
    <property type="evidence" value="ECO:0007669"/>
    <property type="project" value="UniProtKB-UniRule"/>
</dbReference>
<dbReference type="InterPro" id="IPR007527">
    <property type="entry name" value="Znf_SWIM"/>
</dbReference>
<keyword evidence="11" id="KW-1185">Reference proteome</keyword>
<dbReference type="EMBL" id="JAQQAF010000004">
    <property type="protein sequence ID" value="KAJ8492959.1"/>
    <property type="molecule type" value="Genomic_DNA"/>
</dbReference>
<comment type="similarity">
    <text evidence="1 6">Belongs to the FHY3/FAR1 family.</text>
</comment>
<evidence type="ECO:0000256" key="6">
    <source>
        <dbReference type="RuleBase" id="RU367018"/>
    </source>
</evidence>
<evidence type="ECO:0000256" key="1">
    <source>
        <dbReference type="ARBA" id="ARBA00005889"/>
    </source>
</evidence>
<sequence length="875" mass="99939">MDSTAMTMTTLCGVDGGDADSNRSTRTTPNSKRFVASARLLSPCPNPSPCTPSPHRRCCCWAAVKGFSIEAPPALEAVCLEKEWNSTPNRTLTNSTLSMDGRPDLVSEENKRQEKVRHPKSPRPETRTGCLAHMTIKLSKTNRKYLICSFESEHNHPLHIPPCSYLIRSNPKILEAQGSEVLLANDYSLCKQDHRNHLSTKRQRDMKYGEAGSLLKYFQTQSMENPSFYYAVQLDADEKIANVFWADPRMIINYGHFGDVVSFETKFRSNKELHPFASFVGFNHHRETIVFGAALLYDETTASFQWLFETFLEAMSGKKPKTMFTDQDDAISKAVSLVMPETYHQFCISHMKQNAGKNLSQLFKGDCDFKKEFKACISQYEEVDDFLHAWDAMLDKYSIHDNIWLQKIFEVKEKWARPYIKYSFSAGIRSSELSESLNSSLRNYLKSDMDLVQFFRHFEQVFNDNWYKELESEYNSREKLPKFKIKAPMLMQTAVIYTNNIFQLFQSEYEEFQSAYITYRNESSPTHEYLVVICDQPTVYKVNGDPLEHSVSCTCRKFETHGYLCSHAVKVLDAMDIKYLPSKYILRRWSKDARDESMKDQDGKNIQLTTKMKVSMHYRYLCPKYVRLVARASECEEAYKFLDQCSADLSMKVEEIIQKGKDINKAAFETHNPLSLSTSYQKDELVKDSESSDVIRAKGRKKNPNSKLLDQINDGSNPSPLTGQTLSQGMERPSDMPSIGLIIHYPAYQTSAGAIGYPDSSAWMNYGAVQQRGSPLLTQFFGGSAVCSSFQSSQAPDTSRCTQAQSFENKQKSSMFVLAYVLSFKKSLLCPKALCFVLSMAECMELVAMPLWDFRSDDAGMMVIPHKVKYIMENP</sequence>
<dbReference type="Proteomes" id="UP001222027">
    <property type="component" value="Unassembled WGS sequence"/>
</dbReference>
<organism evidence="10 11">
    <name type="scientific">Ensete ventricosum</name>
    <name type="common">Abyssinian banana</name>
    <name type="synonym">Musa ensete</name>
    <dbReference type="NCBI Taxonomy" id="4639"/>
    <lineage>
        <taxon>Eukaryota</taxon>
        <taxon>Viridiplantae</taxon>
        <taxon>Streptophyta</taxon>
        <taxon>Embryophyta</taxon>
        <taxon>Tracheophyta</taxon>
        <taxon>Spermatophyta</taxon>
        <taxon>Magnoliopsida</taxon>
        <taxon>Liliopsida</taxon>
        <taxon>Zingiberales</taxon>
        <taxon>Musaceae</taxon>
        <taxon>Ensete</taxon>
    </lineage>
</organism>
<feature type="region of interest" description="Disordered" evidence="7">
    <location>
        <begin position="90"/>
        <end position="127"/>
    </location>
</feature>
<evidence type="ECO:0000259" key="8">
    <source>
        <dbReference type="PROSITE" id="PS50811"/>
    </source>
</evidence>
<dbReference type="GO" id="GO:0043565">
    <property type="term" value="F:sequence-specific DNA binding"/>
    <property type="evidence" value="ECO:0007669"/>
    <property type="project" value="InterPro"/>
</dbReference>
<feature type="compositionally biased region" description="Basic and acidic residues" evidence="7">
    <location>
        <begin position="101"/>
        <end position="113"/>
    </location>
</feature>
<dbReference type="Pfam" id="PF04434">
    <property type="entry name" value="SWIM"/>
    <property type="match status" value="1"/>
</dbReference>
<keyword evidence="4 6" id="KW-0862">Zinc</keyword>
<feature type="domain" description="WRKY" evidence="8">
    <location>
        <begin position="118"/>
        <end position="159"/>
    </location>
</feature>
<evidence type="ECO:0000256" key="3">
    <source>
        <dbReference type="ARBA" id="ARBA00022771"/>
    </source>
</evidence>
<name>A0AAV8R3T2_ENSVE</name>
<evidence type="ECO:0000259" key="9">
    <source>
        <dbReference type="PROSITE" id="PS50966"/>
    </source>
</evidence>
<dbReference type="PROSITE" id="PS50966">
    <property type="entry name" value="ZF_SWIM"/>
    <property type="match status" value="1"/>
</dbReference>
<keyword evidence="6" id="KW-0539">Nucleus</keyword>
<dbReference type="PROSITE" id="PS50811">
    <property type="entry name" value="WRKY"/>
    <property type="match status" value="1"/>
</dbReference>
<comment type="subcellular location">
    <subcellularLocation>
        <location evidence="6">Nucleus</location>
    </subcellularLocation>
</comment>
<evidence type="ECO:0000313" key="10">
    <source>
        <dbReference type="EMBL" id="KAJ8492959.1"/>
    </source>
</evidence>
<dbReference type="Pfam" id="PF03101">
    <property type="entry name" value="FAR1"/>
    <property type="match status" value="1"/>
</dbReference>
<evidence type="ECO:0000313" key="11">
    <source>
        <dbReference type="Proteomes" id="UP001222027"/>
    </source>
</evidence>
<feature type="compositionally biased region" description="Basic and acidic residues" evidence="7">
    <location>
        <begin position="687"/>
        <end position="696"/>
    </location>
</feature>
<dbReference type="GO" id="GO:0003700">
    <property type="term" value="F:DNA-binding transcription factor activity"/>
    <property type="evidence" value="ECO:0007669"/>
    <property type="project" value="InterPro"/>
</dbReference>
<proteinExistence type="inferred from homology"/>
<keyword evidence="3 5" id="KW-0863">Zinc-finger</keyword>
<evidence type="ECO:0000256" key="7">
    <source>
        <dbReference type="SAM" id="MobiDB-lite"/>
    </source>
</evidence>
<evidence type="ECO:0000256" key="2">
    <source>
        <dbReference type="ARBA" id="ARBA00022723"/>
    </source>
</evidence>
<dbReference type="InterPro" id="IPR003657">
    <property type="entry name" value="WRKY_dom"/>
</dbReference>
<comment type="caution">
    <text evidence="10">The sequence shown here is derived from an EMBL/GenBank/DDBJ whole genome shotgun (WGS) entry which is preliminary data.</text>
</comment>
<feature type="region of interest" description="Disordered" evidence="7">
    <location>
        <begin position="687"/>
        <end position="731"/>
    </location>
</feature>
<dbReference type="AlphaFoldDB" id="A0AAV8R3T2"/>
<dbReference type="GO" id="GO:0005634">
    <property type="term" value="C:nucleus"/>
    <property type="evidence" value="ECO:0007669"/>
    <property type="project" value="UniProtKB-SubCell"/>
</dbReference>
<gene>
    <name evidence="10" type="ORF">OPV22_014680</name>
</gene>
<accession>A0AAV8R3T2</accession>
<evidence type="ECO:0000256" key="4">
    <source>
        <dbReference type="ARBA" id="ARBA00022833"/>
    </source>
</evidence>
<dbReference type="InterPro" id="IPR031052">
    <property type="entry name" value="FHY3/FAR1"/>
</dbReference>
<feature type="compositionally biased region" description="Polar residues" evidence="7">
    <location>
        <begin position="705"/>
        <end position="728"/>
    </location>
</feature>
<dbReference type="InterPro" id="IPR018289">
    <property type="entry name" value="MULE_transposase_dom"/>
</dbReference>
<feature type="domain" description="SWIM-type" evidence="9">
    <location>
        <begin position="540"/>
        <end position="576"/>
    </location>
</feature>
<dbReference type="InterPro" id="IPR006564">
    <property type="entry name" value="Znf_PMZ"/>
</dbReference>
<protein>
    <recommendedName>
        <fullName evidence="6">Protein FAR1-RELATED SEQUENCE</fullName>
    </recommendedName>
</protein>
<dbReference type="PANTHER" id="PTHR31669:SF281">
    <property type="entry name" value="PROTEIN FAR1-RELATED SEQUENCE"/>
    <property type="match status" value="1"/>
</dbReference>
<keyword evidence="2 6" id="KW-0479">Metal-binding</keyword>
<reference evidence="10 11" key="1">
    <citation type="submission" date="2022-12" db="EMBL/GenBank/DDBJ databases">
        <title>Chromosome-scale assembly of the Ensete ventricosum genome.</title>
        <authorList>
            <person name="Dussert Y."/>
            <person name="Stocks J."/>
            <person name="Wendawek A."/>
            <person name="Woldeyes F."/>
            <person name="Nichols R.A."/>
            <person name="Borrell J.S."/>
        </authorList>
    </citation>
    <scope>NUCLEOTIDE SEQUENCE [LARGE SCALE GENOMIC DNA]</scope>
    <source>
        <strain evidence="11">cv. Maze</strain>
        <tissue evidence="10">Seeds</tissue>
    </source>
</reference>